<dbReference type="EMBL" id="CP007033">
    <property type="protein sequence ID" value="AHF11147.1"/>
    <property type="molecule type" value="Genomic_DNA"/>
</dbReference>
<evidence type="ECO:0000313" key="5">
    <source>
        <dbReference type="EMBL" id="AHF09818.1"/>
    </source>
</evidence>
<evidence type="ECO:0000259" key="2">
    <source>
        <dbReference type="Pfam" id="PF13005"/>
    </source>
</evidence>
<evidence type="ECO:0000259" key="4">
    <source>
        <dbReference type="Pfam" id="PF13817"/>
    </source>
</evidence>
<dbReference type="PANTHER" id="PTHR33678">
    <property type="entry name" value="BLL1576 PROTEIN"/>
    <property type="match status" value="1"/>
</dbReference>
<dbReference type="InterPro" id="IPR039552">
    <property type="entry name" value="IS66_C"/>
</dbReference>
<protein>
    <submittedName>
        <fullName evidence="7">Transposase IS66</fullName>
    </submittedName>
</protein>
<dbReference type="InterPro" id="IPR024463">
    <property type="entry name" value="Transposase_TnpC_homeodom"/>
</dbReference>
<evidence type="ECO:0000259" key="1">
    <source>
        <dbReference type="Pfam" id="PF03050"/>
    </source>
</evidence>
<dbReference type="InterPro" id="IPR024474">
    <property type="entry name" value="Znf_dom_IS66"/>
</dbReference>
<dbReference type="Proteomes" id="UP000018934">
    <property type="component" value="Chromosome"/>
</dbReference>
<accession>A0ABN4BZ47</accession>
<proteinExistence type="predicted"/>
<dbReference type="InterPro" id="IPR004291">
    <property type="entry name" value="Transposase_IS66_central"/>
</dbReference>
<dbReference type="EMBL" id="CP007033">
    <property type="protein sequence ID" value="AHF10003.1"/>
    <property type="molecule type" value="Genomic_DNA"/>
</dbReference>
<dbReference type="InterPro" id="IPR052344">
    <property type="entry name" value="Transposase-related"/>
</dbReference>
<feature type="domain" description="Transposase IS66 C-terminal" evidence="4">
    <location>
        <begin position="491"/>
        <end position="516"/>
    </location>
</feature>
<feature type="domain" description="Transposase IS66 central" evidence="1">
    <location>
        <begin position="200"/>
        <end position="484"/>
    </location>
</feature>
<evidence type="ECO:0000259" key="3">
    <source>
        <dbReference type="Pfam" id="PF13007"/>
    </source>
</evidence>
<feature type="domain" description="Transposase IS66 zinc-finger binding" evidence="2">
    <location>
        <begin position="135"/>
        <end position="178"/>
    </location>
</feature>
<evidence type="ECO:0000313" key="7">
    <source>
        <dbReference type="EMBL" id="AHF10741.1"/>
    </source>
</evidence>
<name>A0ABN4BZ47_DEHRP</name>
<sequence>MKTLEKLAFSWYNFVMKELQKNEINNAEMVTISRAEYEALKAHNTELNKQIELLLQQIRLGQKKRFGSSSEKTQEAVMEQLSLLFNEAEAYIKIESPEKTKVAAHTRQKRSGSLEEILPDNVPVEVVEHRLSEEERLCAACDTVMQEIGKEVRRSLVIVPPQVKIREDRYFSYACLTCKAEALETPVLKTRKDKPVISGSFASPEAIAHIMTQKFVMCSPLYRQEQELNRSGVMLSRQTMSSWILRVAEDWLKPVYEEMHRRLLQHSVLFADETTLQVLKEPGKKAQAKSYMWMYRTGGDTEHPLILYEYKPDRKAENPKKFLEGFSGYLHADGYQAYYTLPENITVVGCWAHARRKFDEAVNSLPKSEQKGSSAVIGQEYCNKLFSIEDKLKCLTPEERYTQRLELEKPVLDAFLTWAQTRNAAPKSALGKALYYLQQQWPHLIEYLKDGRLELSNNRAERSIKPFVMSRKNFLFANTPNGAQGSAIIYSLIETAKENDLDPYRYLVYVLNTAPNIDQTHPDWVIPLLPANAPEHCRVPYAKSKCDE</sequence>
<gene>
    <name evidence="5" type="ORF">DEHRE_06770</name>
    <name evidence="6" type="ORF">DEHRE_07840</name>
    <name evidence="7" type="ORF">DEHRE_12225</name>
    <name evidence="8" type="ORF">DEHRE_14585</name>
</gene>
<dbReference type="Pfam" id="PF13005">
    <property type="entry name" value="zf-IS66"/>
    <property type="match status" value="1"/>
</dbReference>
<evidence type="ECO:0000313" key="8">
    <source>
        <dbReference type="EMBL" id="AHF11147.1"/>
    </source>
</evidence>
<dbReference type="NCBIfam" id="NF033517">
    <property type="entry name" value="transpos_IS66"/>
    <property type="match status" value="1"/>
</dbReference>
<reference evidence="7 9" key="1">
    <citation type="journal article" date="2013" name="Stand. Genomic Sci.">
        <title>Complete genome sequence of Dehalobacter restrictus PER-K23(T.).</title>
        <authorList>
            <person name="Kruse T."/>
            <person name="Maillard J."/>
            <person name="Goodwin L."/>
            <person name="Woyke T."/>
            <person name="Teshima H."/>
            <person name="Bruce D."/>
            <person name="Detter C."/>
            <person name="Tapia R."/>
            <person name="Han C."/>
            <person name="Huntemann M."/>
            <person name="Wei C.L."/>
            <person name="Han J."/>
            <person name="Chen A."/>
            <person name="Kyrpides N."/>
            <person name="Szeto E."/>
            <person name="Markowitz V."/>
            <person name="Ivanova N."/>
            <person name="Pagani I."/>
            <person name="Pati A."/>
            <person name="Pitluck S."/>
            <person name="Nolan M."/>
            <person name="Holliger C."/>
            <person name="Smidt H."/>
        </authorList>
    </citation>
    <scope>NUCLEOTIDE SEQUENCE [LARGE SCALE GENOMIC DNA]</scope>
    <source>
        <strain evidence="9">DSM 9455</strain>
        <strain evidence="7">PER-K23</strain>
    </source>
</reference>
<evidence type="ECO:0000313" key="6">
    <source>
        <dbReference type="EMBL" id="AHF10003.1"/>
    </source>
</evidence>
<evidence type="ECO:0000313" key="9">
    <source>
        <dbReference type="Proteomes" id="UP000018934"/>
    </source>
</evidence>
<dbReference type="EMBL" id="CP007033">
    <property type="protein sequence ID" value="AHF09818.1"/>
    <property type="molecule type" value="Genomic_DNA"/>
</dbReference>
<feature type="domain" description="Transposase TnpC homeodomain" evidence="3">
    <location>
        <begin position="54"/>
        <end position="127"/>
    </location>
</feature>
<keyword evidence="9" id="KW-1185">Reference proteome</keyword>
<organism evidence="7 9">
    <name type="scientific">Dehalobacter restrictus (strain DSM 9455 / PER-K23)</name>
    <dbReference type="NCBI Taxonomy" id="871738"/>
    <lineage>
        <taxon>Bacteria</taxon>
        <taxon>Bacillati</taxon>
        <taxon>Bacillota</taxon>
        <taxon>Clostridia</taxon>
        <taxon>Eubacteriales</taxon>
        <taxon>Desulfitobacteriaceae</taxon>
        <taxon>Dehalobacter</taxon>
    </lineage>
</organism>
<dbReference type="EMBL" id="CP007033">
    <property type="protein sequence ID" value="AHF10741.1"/>
    <property type="molecule type" value="Genomic_DNA"/>
</dbReference>
<dbReference type="Pfam" id="PF13817">
    <property type="entry name" value="DDE_Tnp_IS66_C"/>
    <property type="match status" value="1"/>
</dbReference>
<dbReference type="Pfam" id="PF13007">
    <property type="entry name" value="LZ_Tnp_IS66"/>
    <property type="match status" value="1"/>
</dbReference>
<dbReference type="Pfam" id="PF03050">
    <property type="entry name" value="DDE_Tnp_IS66"/>
    <property type="match status" value="1"/>
</dbReference>